<dbReference type="RefSeq" id="WP_053407513.1">
    <property type="nucleotide sequence ID" value="NZ_LHPI01000001.1"/>
</dbReference>
<name>A0A0M0I4M5_9VIBR</name>
<evidence type="ECO:0000313" key="9">
    <source>
        <dbReference type="EMBL" id="KOO09254.1"/>
    </source>
</evidence>
<keyword evidence="6 7" id="KW-0472">Membrane</keyword>
<dbReference type="PATRIC" id="fig|171383.3.peg.519"/>
<evidence type="ECO:0000256" key="3">
    <source>
        <dbReference type="ARBA" id="ARBA00022475"/>
    </source>
</evidence>
<dbReference type="GO" id="GO:0071916">
    <property type="term" value="F:dipeptide transmembrane transporter activity"/>
    <property type="evidence" value="ECO:0007669"/>
    <property type="project" value="TreeGrafter"/>
</dbReference>
<evidence type="ECO:0000256" key="5">
    <source>
        <dbReference type="ARBA" id="ARBA00022989"/>
    </source>
</evidence>
<accession>A0A0M0I4M5</accession>
<dbReference type="PANTHER" id="PTHR43386">
    <property type="entry name" value="OLIGOPEPTIDE TRANSPORT SYSTEM PERMEASE PROTEIN APPC"/>
    <property type="match status" value="1"/>
</dbReference>
<keyword evidence="3" id="KW-1003">Cell membrane</keyword>
<dbReference type="PANTHER" id="PTHR43386:SF1">
    <property type="entry name" value="D,D-DIPEPTIDE TRANSPORT SYSTEM PERMEASE PROTEIN DDPC-RELATED"/>
    <property type="match status" value="1"/>
</dbReference>
<feature type="transmembrane region" description="Helical" evidence="7">
    <location>
        <begin position="233"/>
        <end position="256"/>
    </location>
</feature>
<evidence type="ECO:0000256" key="6">
    <source>
        <dbReference type="ARBA" id="ARBA00023136"/>
    </source>
</evidence>
<feature type="transmembrane region" description="Helical" evidence="7">
    <location>
        <begin position="188"/>
        <end position="213"/>
    </location>
</feature>
<comment type="caution">
    <text evidence="9">The sequence shown here is derived from an EMBL/GenBank/DDBJ whole genome shotgun (WGS) entry which is preliminary data.</text>
</comment>
<comment type="subcellular location">
    <subcellularLocation>
        <location evidence="1 7">Cell membrane</location>
        <topology evidence="1 7">Multi-pass membrane protein</topology>
    </subcellularLocation>
</comment>
<evidence type="ECO:0000259" key="8">
    <source>
        <dbReference type="PROSITE" id="PS50928"/>
    </source>
</evidence>
<dbReference type="GO" id="GO:0005886">
    <property type="term" value="C:plasma membrane"/>
    <property type="evidence" value="ECO:0007669"/>
    <property type="project" value="UniProtKB-SubCell"/>
</dbReference>
<dbReference type="Proteomes" id="UP000037530">
    <property type="component" value="Unassembled WGS sequence"/>
</dbReference>
<evidence type="ECO:0000256" key="1">
    <source>
        <dbReference type="ARBA" id="ARBA00004651"/>
    </source>
</evidence>
<dbReference type="SUPFAM" id="SSF161098">
    <property type="entry name" value="MetI-like"/>
    <property type="match status" value="1"/>
</dbReference>
<dbReference type="InterPro" id="IPR050366">
    <property type="entry name" value="BP-dependent_transpt_permease"/>
</dbReference>
<dbReference type="Gene3D" id="1.10.3720.10">
    <property type="entry name" value="MetI-like"/>
    <property type="match status" value="1"/>
</dbReference>
<organism evidence="9 10">
    <name type="scientific">Vibrio hepatarius</name>
    <dbReference type="NCBI Taxonomy" id="171383"/>
    <lineage>
        <taxon>Bacteria</taxon>
        <taxon>Pseudomonadati</taxon>
        <taxon>Pseudomonadota</taxon>
        <taxon>Gammaproteobacteria</taxon>
        <taxon>Vibrionales</taxon>
        <taxon>Vibrionaceae</taxon>
        <taxon>Vibrio</taxon>
        <taxon>Vibrio oreintalis group</taxon>
    </lineage>
</organism>
<dbReference type="OrthoDB" id="9783218at2"/>
<evidence type="ECO:0000256" key="4">
    <source>
        <dbReference type="ARBA" id="ARBA00022692"/>
    </source>
</evidence>
<dbReference type="CDD" id="cd06261">
    <property type="entry name" value="TM_PBP2"/>
    <property type="match status" value="1"/>
</dbReference>
<keyword evidence="4 7" id="KW-0812">Transmembrane</keyword>
<keyword evidence="2 7" id="KW-0813">Transport</keyword>
<comment type="similarity">
    <text evidence="7">Belongs to the binding-protein-dependent transport system permease family.</text>
</comment>
<evidence type="ECO:0000313" key="10">
    <source>
        <dbReference type="Proteomes" id="UP000037530"/>
    </source>
</evidence>
<feature type="transmembrane region" description="Helical" evidence="7">
    <location>
        <begin position="7"/>
        <end position="28"/>
    </location>
</feature>
<dbReference type="EMBL" id="LHPI01000001">
    <property type="protein sequence ID" value="KOO09254.1"/>
    <property type="molecule type" value="Genomic_DNA"/>
</dbReference>
<dbReference type="AlphaFoldDB" id="A0A0M0I4M5"/>
<dbReference type="Pfam" id="PF00528">
    <property type="entry name" value="BPD_transp_1"/>
    <property type="match status" value="1"/>
</dbReference>
<dbReference type="InterPro" id="IPR035906">
    <property type="entry name" value="MetI-like_sf"/>
</dbReference>
<dbReference type="InterPro" id="IPR000515">
    <property type="entry name" value="MetI-like"/>
</dbReference>
<reference evidence="10" key="1">
    <citation type="submission" date="2015-08" db="EMBL/GenBank/DDBJ databases">
        <title>Vibrio galatheae sp. nov., a novel member of the Vibrionaceae family isolated from the Solomon Islands.</title>
        <authorList>
            <person name="Giubergia S."/>
            <person name="Machado H."/>
            <person name="Mateiu R.V."/>
            <person name="Gram L."/>
        </authorList>
    </citation>
    <scope>NUCLEOTIDE SEQUENCE [LARGE SCALE GENOMIC DNA]</scope>
    <source>
        <strain evidence="10">DSM 19134</strain>
    </source>
</reference>
<feature type="domain" description="ABC transmembrane type-1" evidence="8">
    <location>
        <begin position="67"/>
        <end position="256"/>
    </location>
</feature>
<feature type="transmembrane region" description="Helical" evidence="7">
    <location>
        <begin position="132"/>
        <end position="149"/>
    </location>
</feature>
<evidence type="ECO:0000256" key="7">
    <source>
        <dbReference type="RuleBase" id="RU363032"/>
    </source>
</evidence>
<keyword evidence="5 7" id="KW-1133">Transmembrane helix</keyword>
<keyword evidence="10" id="KW-1185">Reference proteome</keyword>
<feature type="transmembrane region" description="Helical" evidence="7">
    <location>
        <begin position="71"/>
        <end position="94"/>
    </location>
</feature>
<dbReference type="STRING" id="171383.AKJ31_02525"/>
<protein>
    <submittedName>
        <fullName evidence="9">ABC transporter permease</fullName>
    </submittedName>
</protein>
<gene>
    <name evidence="9" type="ORF">AKJ31_02525</name>
</gene>
<dbReference type="PROSITE" id="PS50928">
    <property type="entry name" value="ABC_TM1"/>
    <property type="match status" value="1"/>
</dbReference>
<proteinExistence type="inferred from homology"/>
<evidence type="ECO:0000256" key="2">
    <source>
        <dbReference type="ARBA" id="ARBA00022448"/>
    </source>
</evidence>
<sequence>MSFSKRYFVSTSIIALLVCFSLFVKLGLNADPATQNLDNAFATPSFIEPLGTDQYGRSNAARLADAISNSLLIAVSSVVIAVSVALVSGVYAGWFGGWFDRICSVLVNMVMALPGLVLVLLFGALIPGSFSFLLLGIALTMWAELFRVIRSRTQKLCKSPEFENSRLLGFGRIYRFRMHLWPYLKADVFTLACFGAGNAILALASLGFLYVGLRPPQAELGMMMVELFRYYQVAPWVLVQPVITLMLLIFSFYSLAKGRELK</sequence>
<feature type="transmembrane region" description="Helical" evidence="7">
    <location>
        <begin position="106"/>
        <end position="126"/>
    </location>
</feature>